<evidence type="ECO:0000256" key="5">
    <source>
        <dbReference type="ARBA" id="ARBA00015623"/>
    </source>
</evidence>
<keyword evidence="6" id="KW-1003">Cell membrane</keyword>
<dbReference type="InterPro" id="IPR026027">
    <property type="entry name" value="PcS"/>
</dbReference>
<keyword evidence="13 18" id="KW-0472">Membrane</keyword>
<feature type="transmembrane region" description="Helical" evidence="18">
    <location>
        <begin position="218"/>
        <end position="236"/>
    </location>
</feature>
<keyword evidence="16" id="KW-1208">Phospholipid metabolism</keyword>
<keyword evidence="15" id="KW-0464">Manganese</keyword>
<evidence type="ECO:0000256" key="9">
    <source>
        <dbReference type="ARBA" id="ARBA00022679"/>
    </source>
</evidence>
<dbReference type="EC" id="2.7.8.24" evidence="4"/>
<feature type="transmembrane region" description="Helical" evidence="18">
    <location>
        <begin position="139"/>
        <end position="158"/>
    </location>
</feature>
<evidence type="ECO:0000256" key="13">
    <source>
        <dbReference type="ARBA" id="ARBA00023136"/>
    </source>
</evidence>
<keyword evidence="10 18" id="KW-0812">Transmembrane</keyword>
<evidence type="ECO:0000256" key="17">
    <source>
        <dbReference type="ARBA" id="ARBA00033321"/>
    </source>
</evidence>
<feature type="transmembrane region" description="Helical" evidence="18">
    <location>
        <begin position="113"/>
        <end position="132"/>
    </location>
</feature>
<feature type="transmembrane region" description="Helical" evidence="18">
    <location>
        <begin position="164"/>
        <end position="182"/>
    </location>
</feature>
<dbReference type="InterPro" id="IPR043130">
    <property type="entry name" value="CDP-OH_PTrfase_TM_dom"/>
</dbReference>
<keyword evidence="14" id="KW-0594">Phospholipid biosynthesis</keyword>
<evidence type="ECO:0000256" key="8">
    <source>
        <dbReference type="ARBA" id="ARBA00022519"/>
    </source>
</evidence>
<reference evidence="19 20" key="1">
    <citation type="submission" date="2016-10" db="EMBL/GenBank/DDBJ databases">
        <authorList>
            <person name="Varghese N."/>
            <person name="Submissions S."/>
        </authorList>
    </citation>
    <scope>NUCLEOTIDE SEQUENCE [LARGE SCALE GENOMIC DNA]</scope>
    <source>
        <strain evidence="19 20">DSM 9169</strain>
    </source>
</reference>
<evidence type="ECO:0000256" key="12">
    <source>
        <dbReference type="ARBA" id="ARBA00023098"/>
    </source>
</evidence>
<keyword evidence="20" id="KW-1185">Reference proteome</keyword>
<dbReference type="PIRSF" id="PIRSF000851">
    <property type="entry name" value="PcS"/>
    <property type="match status" value="1"/>
</dbReference>
<organism evidence="19 20">
    <name type="scientific">Schaalia radingae</name>
    <dbReference type="NCBI Taxonomy" id="131110"/>
    <lineage>
        <taxon>Bacteria</taxon>
        <taxon>Bacillati</taxon>
        <taxon>Actinomycetota</taxon>
        <taxon>Actinomycetes</taxon>
        <taxon>Actinomycetales</taxon>
        <taxon>Actinomycetaceae</taxon>
        <taxon>Schaalia</taxon>
    </lineage>
</organism>
<protein>
    <recommendedName>
        <fullName evidence="5">Phosphatidylcholine synthase</fullName>
        <ecNumber evidence="4">2.7.8.24</ecNumber>
    </recommendedName>
    <alternativeName>
        <fullName evidence="17">CDP-diglyceride-choline O-phosphatidyltransferase</fullName>
    </alternativeName>
</protein>
<evidence type="ECO:0000256" key="7">
    <source>
        <dbReference type="ARBA" id="ARBA00022516"/>
    </source>
</evidence>
<evidence type="ECO:0000256" key="4">
    <source>
        <dbReference type="ARBA" id="ARBA00013195"/>
    </source>
</evidence>
<feature type="transmembrane region" description="Helical" evidence="18">
    <location>
        <begin position="19"/>
        <end position="37"/>
    </location>
</feature>
<comment type="cofactor">
    <cofactor evidence="2">
        <name>Mn(2+)</name>
        <dbReference type="ChEBI" id="CHEBI:29035"/>
    </cofactor>
</comment>
<gene>
    <name evidence="19" type="ORF">SAMN04489714_1942</name>
</gene>
<keyword evidence="11 18" id="KW-1133">Transmembrane helix</keyword>
<evidence type="ECO:0000256" key="16">
    <source>
        <dbReference type="ARBA" id="ARBA00023264"/>
    </source>
</evidence>
<feature type="transmembrane region" description="Helical" evidence="18">
    <location>
        <begin position="88"/>
        <end position="107"/>
    </location>
</feature>
<evidence type="ECO:0000313" key="20">
    <source>
        <dbReference type="Proteomes" id="UP000198976"/>
    </source>
</evidence>
<keyword evidence="7" id="KW-0444">Lipid biosynthesis</keyword>
<keyword evidence="9" id="KW-0808">Transferase</keyword>
<feature type="transmembrane region" description="Helical" evidence="18">
    <location>
        <begin position="49"/>
        <end position="67"/>
    </location>
</feature>
<keyword evidence="12" id="KW-0443">Lipid metabolism</keyword>
<sequence>MSADTHAVNETQWSIERRVTVWCIHAFTMSGLLWALLAVDSLRSGDIKMMWLWLGIALIVDAVDGPMSRAADVTKVVPWFSGVMMDNVVDYLTWTFIPAVFMFLYIPLGPGKWPILAAALVLGSSMFCYANTKMKSSDWYFVGFPAAWNVVAIIMWLFATPWWFNWLIVVIFTVLAVIPFKWIHPFRVTHLRIFNATAAALWVVTTAVMVGLYPARPLWLMIVWLVAGVWLMVVSAERTVRGRPSKRHVS</sequence>
<dbReference type="Proteomes" id="UP000198976">
    <property type="component" value="Chromosome I"/>
</dbReference>
<evidence type="ECO:0000256" key="6">
    <source>
        <dbReference type="ARBA" id="ARBA00022475"/>
    </source>
</evidence>
<evidence type="ECO:0000256" key="2">
    <source>
        <dbReference type="ARBA" id="ARBA00001936"/>
    </source>
</evidence>
<keyword evidence="8" id="KW-0997">Cell inner membrane</keyword>
<evidence type="ECO:0000256" key="1">
    <source>
        <dbReference type="ARBA" id="ARBA00000958"/>
    </source>
</evidence>
<evidence type="ECO:0000256" key="14">
    <source>
        <dbReference type="ARBA" id="ARBA00023209"/>
    </source>
</evidence>
<evidence type="ECO:0000256" key="18">
    <source>
        <dbReference type="SAM" id="Phobius"/>
    </source>
</evidence>
<evidence type="ECO:0000256" key="11">
    <source>
        <dbReference type="ARBA" id="ARBA00022989"/>
    </source>
</evidence>
<evidence type="ECO:0000256" key="10">
    <source>
        <dbReference type="ARBA" id="ARBA00022692"/>
    </source>
</evidence>
<proteinExistence type="predicted"/>
<evidence type="ECO:0000256" key="15">
    <source>
        <dbReference type="ARBA" id="ARBA00023211"/>
    </source>
</evidence>
<dbReference type="Gene3D" id="1.20.120.1760">
    <property type="match status" value="1"/>
</dbReference>
<name>A0ABY0VBM8_9ACTO</name>
<evidence type="ECO:0000256" key="3">
    <source>
        <dbReference type="ARBA" id="ARBA00004429"/>
    </source>
</evidence>
<feature type="transmembrane region" description="Helical" evidence="18">
    <location>
        <begin position="194"/>
        <end position="212"/>
    </location>
</feature>
<evidence type="ECO:0000313" key="19">
    <source>
        <dbReference type="EMBL" id="SDU06369.1"/>
    </source>
</evidence>
<dbReference type="EMBL" id="LT629792">
    <property type="protein sequence ID" value="SDU06369.1"/>
    <property type="molecule type" value="Genomic_DNA"/>
</dbReference>
<comment type="subcellular location">
    <subcellularLocation>
        <location evidence="3">Cell inner membrane</location>
        <topology evidence="3">Multi-pass membrane protein</topology>
    </subcellularLocation>
</comment>
<accession>A0ABY0VBM8</accession>
<comment type="catalytic activity">
    <reaction evidence="1">
        <text>a CDP-1,2-diacyl-sn-glycerol + choline = a 1,2-diacyl-sn-glycero-3-phosphocholine + CMP + H(+)</text>
        <dbReference type="Rhea" id="RHEA:14597"/>
        <dbReference type="ChEBI" id="CHEBI:15354"/>
        <dbReference type="ChEBI" id="CHEBI:15378"/>
        <dbReference type="ChEBI" id="CHEBI:57643"/>
        <dbReference type="ChEBI" id="CHEBI:58332"/>
        <dbReference type="ChEBI" id="CHEBI:60377"/>
        <dbReference type="EC" id="2.7.8.24"/>
    </reaction>
</comment>